<name>A0A9N9F7M3_9GLOM</name>
<evidence type="ECO:0000313" key="3">
    <source>
        <dbReference type="EMBL" id="CAG8516199.1"/>
    </source>
</evidence>
<dbReference type="Proteomes" id="UP000789706">
    <property type="component" value="Unassembled WGS sequence"/>
</dbReference>
<gene>
    <name evidence="3" type="ORF">DEBURN_LOCUS5428</name>
</gene>
<sequence length="521" mass="59498">MICVILHCENSAKEEEHGLCNAHLNIWKESPSLFPGNIKIQNVSNHTNLIEIPKKTQLFKEIEKKFFNDWVKPNADDLRIEAIYNIYLNPTIVENYKAYRLQVELRGNFKGQGLPEGNEKILYHGTDHICQIISDKTHQNNLCKTDRCGGCGILMNGFDISKVGHNNQRRTFQRLGQGLYFTPYSSKAHFYGHGGAKKCPKDNSRTCRIMFMSKVAIGNPWAPPKVSQNTSCIPAGYDSIWGRKGHCPHGSAVLNYEEYAIYRRHSVGPILPPPIRESQEYEFEKMLMSSDFSQSLDPQCCNKSIVTELNELNKLSKRNDGNKNDYLVIQCSKHLKKNTHEKDSSKCGFVKFINNFWKKILKRKKNTKVICGIGKCSETVTVKRIKAGKKMIVKRVTKDKLGSEDYYINGHPASSSPLIELQTSSSLSNENSNFELQRSSSLVLEDNHELINSPRNSIDDSSLSSLSLKIPVELKLMLSHSTDGPELITYFDEDKYYYYITKMHGIRKRKWKKPRTTSIAE</sequence>
<dbReference type="PANTHER" id="PTHR45740">
    <property type="entry name" value="POLY [ADP-RIBOSE] POLYMERASE"/>
    <property type="match status" value="1"/>
</dbReference>
<keyword evidence="1" id="KW-0808">Transferase</keyword>
<dbReference type="InterPro" id="IPR051712">
    <property type="entry name" value="ARTD-AVP"/>
</dbReference>
<evidence type="ECO:0000313" key="4">
    <source>
        <dbReference type="Proteomes" id="UP000789706"/>
    </source>
</evidence>
<dbReference type="Gene3D" id="3.90.228.10">
    <property type="match status" value="1"/>
</dbReference>
<dbReference type="GO" id="GO:0003950">
    <property type="term" value="F:NAD+ poly-ADP-ribosyltransferase activity"/>
    <property type="evidence" value="ECO:0007669"/>
    <property type="project" value="UniProtKB-UniRule"/>
</dbReference>
<dbReference type="EC" id="2.4.2.-" evidence="1"/>
<evidence type="ECO:0000259" key="2">
    <source>
        <dbReference type="PROSITE" id="PS51059"/>
    </source>
</evidence>
<dbReference type="EMBL" id="CAJVPK010000484">
    <property type="protein sequence ID" value="CAG8516199.1"/>
    <property type="molecule type" value="Genomic_DNA"/>
</dbReference>
<comment type="caution">
    <text evidence="3">The sequence shown here is derived from an EMBL/GenBank/DDBJ whole genome shotgun (WGS) entry which is preliminary data.</text>
</comment>
<dbReference type="GO" id="GO:1990404">
    <property type="term" value="F:NAD+-protein mono-ADP-ribosyltransferase activity"/>
    <property type="evidence" value="ECO:0007669"/>
    <property type="project" value="TreeGrafter"/>
</dbReference>
<protein>
    <recommendedName>
        <fullName evidence="1">Poly [ADP-ribose] polymerase</fullName>
        <shortName evidence="1">PARP</shortName>
        <ecNumber evidence="1">2.4.2.-</ecNumber>
    </recommendedName>
</protein>
<dbReference type="PROSITE" id="PS51059">
    <property type="entry name" value="PARP_CATALYTIC"/>
    <property type="match status" value="1"/>
</dbReference>
<dbReference type="GO" id="GO:0005634">
    <property type="term" value="C:nucleus"/>
    <property type="evidence" value="ECO:0007669"/>
    <property type="project" value="TreeGrafter"/>
</dbReference>
<dbReference type="InterPro" id="IPR012317">
    <property type="entry name" value="Poly(ADP-ribose)pol_cat_dom"/>
</dbReference>
<feature type="domain" description="PARP catalytic" evidence="2">
    <location>
        <begin position="34"/>
        <end position="284"/>
    </location>
</feature>
<dbReference type="Pfam" id="PF00644">
    <property type="entry name" value="PARP"/>
    <property type="match status" value="1"/>
</dbReference>
<proteinExistence type="predicted"/>
<organism evidence="3 4">
    <name type="scientific">Diversispora eburnea</name>
    <dbReference type="NCBI Taxonomy" id="1213867"/>
    <lineage>
        <taxon>Eukaryota</taxon>
        <taxon>Fungi</taxon>
        <taxon>Fungi incertae sedis</taxon>
        <taxon>Mucoromycota</taxon>
        <taxon>Glomeromycotina</taxon>
        <taxon>Glomeromycetes</taxon>
        <taxon>Diversisporales</taxon>
        <taxon>Diversisporaceae</taxon>
        <taxon>Diversispora</taxon>
    </lineage>
</organism>
<dbReference type="SUPFAM" id="SSF56399">
    <property type="entry name" value="ADP-ribosylation"/>
    <property type="match status" value="1"/>
</dbReference>
<dbReference type="OrthoDB" id="9514740at2759"/>
<keyword evidence="4" id="KW-1185">Reference proteome</keyword>
<evidence type="ECO:0000256" key="1">
    <source>
        <dbReference type="RuleBase" id="RU362114"/>
    </source>
</evidence>
<reference evidence="3" key="1">
    <citation type="submission" date="2021-06" db="EMBL/GenBank/DDBJ databases">
        <authorList>
            <person name="Kallberg Y."/>
            <person name="Tangrot J."/>
            <person name="Rosling A."/>
        </authorList>
    </citation>
    <scope>NUCLEOTIDE SEQUENCE</scope>
    <source>
        <strain evidence="3">AZ414A</strain>
    </source>
</reference>
<dbReference type="PANTHER" id="PTHR45740:SF2">
    <property type="entry name" value="POLY [ADP-RIBOSE] POLYMERASE"/>
    <property type="match status" value="1"/>
</dbReference>
<dbReference type="AlphaFoldDB" id="A0A9N9F7M3"/>
<keyword evidence="1" id="KW-0328">Glycosyltransferase</keyword>
<accession>A0A9N9F7M3</accession>
<keyword evidence="1" id="KW-0520">NAD</keyword>